<dbReference type="EMBL" id="JAXOVC010000011">
    <property type="protein sequence ID" value="KAK4495869.1"/>
    <property type="molecule type" value="Genomic_DNA"/>
</dbReference>
<evidence type="ECO:0000313" key="3">
    <source>
        <dbReference type="Proteomes" id="UP001305779"/>
    </source>
</evidence>
<gene>
    <name evidence="2" type="ORF">PRZ48_013137</name>
</gene>
<protein>
    <recommendedName>
        <fullName evidence="4">Fungal N-terminal domain-containing protein</fullName>
    </recommendedName>
</protein>
<keyword evidence="3" id="KW-1185">Reference proteome</keyword>
<sequence>MSFGFSPSDFVTLITIVTKSYKGWRNACGEYTDITTSLKQLLSLVQQVQEEVKSENSVLVRTPGDRAALENILRASRRTAQDLGEIIKDYDALGHGKSREKNWADLERNWKRFRFGGKDLQGLRSKIQGHVSMISAHLTAAGVSTLSRVELDIKALPDQMQRSIDGLAAEIRAGRREGSVLTTYDDDEKDVWRQFRRELIGEEASVNTTLDRDIGSDQLSSSDDSMEEQAPLPKTASSKPDLSDHTTLKSTEANRNLGLPATCITDDEAESDRESIEYGHSDSASQLEQVRKTGNKNDYPFIDSPQDGINGQQAERPPMSSATKFRSHMSGEEDGNPPSSRGDRPRAETLDIDIHEPNDNVSTSLPRPRIKPPIDLDIEFRKANDKVLRSQKKHGLPFARFEFGRNWRSFHG</sequence>
<proteinExistence type="predicted"/>
<feature type="compositionally biased region" description="Basic and acidic residues" evidence="1">
    <location>
        <begin position="341"/>
        <end position="358"/>
    </location>
</feature>
<accession>A0ABR0E3G6</accession>
<evidence type="ECO:0008006" key="4">
    <source>
        <dbReference type="Google" id="ProtNLM"/>
    </source>
</evidence>
<evidence type="ECO:0000256" key="1">
    <source>
        <dbReference type="SAM" id="MobiDB-lite"/>
    </source>
</evidence>
<organism evidence="2 3">
    <name type="scientific">Zasmidium cellare</name>
    <name type="common">Wine cellar mold</name>
    <name type="synonym">Racodium cellare</name>
    <dbReference type="NCBI Taxonomy" id="395010"/>
    <lineage>
        <taxon>Eukaryota</taxon>
        <taxon>Fungi</taxon>
        <taxon>Dikarya</taxon>
        <taxon>Ascomycota</taxon>
        <taxon>Pezizomycotina</taxon>
        <taxon>Dothideomycetes</taxon>
        <taxon>Dothideomycetidae</taxon>
        <taxon>Mycosphaerellales</taxon>
        <taxon>Mycosphaerellaceae</taxon>
        <taxon>Zasmidium</taxon>
    </lineage>
</organism>
<feature type="region of interest" description="Disordered" evidence="1">
    <location>
        <begin position="207"/>
        <end position="372"/>
    </location>
</feature>
<dbReference type="Proteomes" id="UP001305779">
    <property type="component" value="Unassembled WGS sequence"/>
</dbReference>
<evidence type="ECO:0000313" key="2">
    <source>
        <dbReference type="EMBL" id="KAK4495869.1"/>
    </source>
</evidence>
<reference evidence="2 3" key="1">
    <citation type="journal article" date="2023" name="G3 (Bethesda)">
        <title>A chromosome-level genome assembly of Zasmidium syzygii isolated from banana leaves.</title>
        <authorList>
            <person name="van Westerhoven A.C."/>
            <person name="Mehrabi R."/>
            <person name="Talebi R."/>
            <person name="Steentjes M.B.F."/>
            <person name="Corcolon B."/>
            <person name="Chong P.A."/>
            <person name="Kema G.H.J."/>
            <person name="Seidl M.F."/>
        </authorList>
    </citation>
    <scope>NUCLEOTIDE SEQUENCE [LARGE SCALE GENOMIC DNA]</scope>
    <source>
        <strain evidence="2 3">P124</strain>
    </source>
</reference>
<comment type="caution">
    <text evidence="2">The sequence shown here is derived from an EMBL/GenBank/DDBJ whole genome shotgun (WGS) entry which is preliminary data.</text>
</comment>
<name>A0ABR0E3G6_ZASCE</name>